<gene>
    <name evidence="2" type="ORF">GCM10007315_09720</name>
</gene>
<protein>
    <recommendedName>
        <fullName evidence="4">17 kDa surface antigen</fullName>
    </recommendedName>
</protein>
<proteinExistence type="predicted"/>
<name>A0A918TKY3_9RHOB</name>
<dbReference type="RefSeq" id="WP_189410547.1">
    <property type="nucleotide sequence ID" value="NZ_BMYJ01000002.1"/>
</dbReference>
<feature type="chain" id="PRO_5037364744" description="17 kDa surface antigen" evidence="1">
    <location>
        <begin position="19"/>
        <end position="80"/>
    </location>
</feature>
<dbReference type="AlphaFoldDB" id="A0A918TKY3"/>
<reference evidence="2" key="1">
    <citation type="journal article" date="2014" name="Int. J. Syst. Evol. Microbiol.">
        <title>Complete genome sequence of Corynebacterium casei LMG S-19264T (=DSM 44701T), isolated from a smear-ripened cheese.</title>
        <authorList>
            <consortium name="US DOE Joint Genome Institute (JGI-PGF)"/>
            <person name="Walter F."/>
            <person name="Albersmeier A."/>
            <person name="Kalinowski J."/>
            <person name="Ruckert C."/>
        </authorList>
    </citation>
    <scope>NUCLEOTIDE SEQUENCE</scope>
    <source>
        <strain evidence="2">KCTC 23310</strain>
    </source>
</reference>
<evidence type="ECO:0000256" key="1">
    <source>
        <dbReference type="SAM" id="SignalP"/>
    </source>
</evidence>
<evidence type="ECO:0000313" key="2">
    <source>
        <dbReference type="EMBL" id="GHC49581.1"/>
    </source>
</evidence>
<evidence type="ECO:0008006" key="4">
    <source>
        <dbReference type="Google" id="ProtNLM"/>
    </source>
</evidence>
<keyword evidence="3" id="KW-1185">Reference proteome</keyword>
<keyword evidence="1" id="KW-0732">Signal</keyword>
<feature type="signal peptide" evidence="1">
    <location>
        <begin position="1"/>
        <end position="18"/>
    </location>
</feature>
<sequence length="80" mass="7818">MRKTILISMLLASGALSACVSQPGQPGMLETQTGRALVGAGIGAVIADNQDENMLAGAAAGGMAGALSCAVPGINGCRYP</sequence>
<dbReference type="PROSITE" id="PS51257">
    <property type="entry name" value="PROKAR_LIPOPROTEIN"/>
    <property type="match status" value="1"/>
</dbReference>
<comment type="caution">
    <text evidence="2">The sequence shown here is derived from an EMBL/GenBank/DDBJ whole genome shotgun (WGS) entry which is preliminary data.</text>
</comment>
<reference evidence="2" key="2">
    <citation type="submission" date="2020-09" db="EMBL/GenBank/DDBJ databases">
        <authorList>
            <person name="Sun Q."/>
            <person name="Kim S."/>
        </authorList>
    </citation>
    <scope>NUCLEOTIDE SEQUENCE</scope>
    <source>
        <strain evidence="2">KCTC 23310</strain>
    </source>
</reference>
<dbReference type="Proteomes" id="UP000638981">
    <property type="component" value="Unassembled WGS sequence"/>
</dbReference>
<dbReference type="EMBL" id="BMYJ01000002">
    <property type="protein sequence ID" value="GHC49581.1"/>
    <property type="molecule type" value="Genomic_DNA"/>
</dbReference>
<organism evidence="2 3">
    <name type="scientific">Neogemmobacter tilapiae</name>
    <dbReference type="NCBI Taxonomy" id="875041"/>
    <lineage>
        <taxon>Bacteria</taxon>
        <taxon>Pseudomonadati</taxon>
        <taxon>Pseudomonadota</taxon>
        <taxon>Alphaproteobacteria</taxon>
        <taxon>Rhodobacterales</taxon>
        <taxon>Paracoccaceae</taxon>
        <taxon>Neogemmobacter</taxon>
    </lineage>
</organism>
<evidence type="ECO:0000313" key="3">
    <source>
        <dbReference type="Proteomes" id="UP000638981"/>
    </source>
</evidence>
<accession>A0A918TKY3</accession>